<evidence type="ECO:0000256" key="1">
    <source>
        <dbReference type="SAM" id="SignalP"/>
    </source>
</evidence>
<organism evidence="2 3">
    <name type="scientific">Niabella drilacis (strain DSM 25811 / CCM 8410 / CCUG 62505 / LMG 26954 / E90)</name>
    <dbReference type="NCBI Taxonomy" id="1285928"/>
    <lineage>
        <taxon>Bacteria</taxon>
        <taxon>Pseudomonadati</taxon>
        <taxon>Bacteroidota</taxon>
        <taxon>Chitinophagia</taxon>
        <taxon>Chitinophagales</taxon>
        <taxon>Chitinophagaceae</taxon>
        <taxon>Niabella</taxon>
    </lineage>
</organism>
<proteinExistence type="predicted"/>
<keyword evidence="1" id="KW-0732">Signal</keyword>
<dbReference type="Proteomes" id="UP000198757">
    <property type="component" value="Unassembled WGS sequence"/>
</dbReference>
<feature type="chain" id="PRO_5011454861" description="DUF4412 domain-containing protein" evidence="1">
    <location>
        <begin position="22"/>
        <end position="293"/>
    </location>
</feature>
<sequence length="293" mass="31891">MKKTILALFCMAASAASMLHAQTVTLKFNPANGSRYDVINNNTISIQQTLMGQPVNMKFGSTVNMHYDIADAGADKDLTLTYGPSKMNIDFMGQELVMDSESPDTTNAANSMFRSIRGKKIKILIAADGTVKKTEGFEDLAGSINTSDSEAKKMAEELFSEATIKSLLEQSFKMYPKDPVSPGSTWTANIRIEKPYTLTLQNNYTLKKIENGKSLVTVAGKIGTDGLTKMMQQGMEMEINLDGTVAGTITMDNATGVTEVLNLVQQLKGIVKVQGMEVPMEATVDTKIGMQQR</sequence>
<dbReference type="InterPro" id="IPR046230">
    <property type="entry name" value="DUF6263"/>
</dbReference>
<evidence type="ECO:0000313" key="3">
    <source>
        <dbReference type="Proteomes" id="UP000198757"/>
    </source>
</evidence>
<evidence type="ECO:0000313" key="2">
    <source>
        <dbReference type="EMBL" id="SDB99803.1"/>
    </source>
</evidence>
<keyword evidence="3" id="KW-1185">Reference proteome</keyword>
<dbReference type="Pfam" id="PF19777">
    <property type="entry name" value="DUF6263"/>
    <property type="match status" value="1"/>
</dbReference>
<accession>A0A1G6I093</accession>
<feature type="signal peptide" evidence="1">
    <location>
        <begin position="1"/>
        <end position="21"/>
    </location>
</feature>
<reference evidence="3" key="1">
    <citation type="submission" date="2016-10" db="EMBL/GenBank/DDBJ databases">
        <authorList>
            <person name="Varghese N."/>
            <person name="Submissions S."/>
        </authorList>
    </citation>
    <scope>NUCLEOTIDE SEQUENCE [LARGE SCALE GENOMIC DNA]</scope>
    <source>
        <strain evidence="3">DSM 25811 / CCM 8410 / LMG 26954 / E90</strain>
    </source>
</reference>
<dbReference type="RefSeq" id="WP_090388032.1">
    <property type="nucleotide sequence ID" value="NZ_FMZO01000001.1"/>
</dbReference>
<dbReference type="EMBL" id="FMZO01000001">
    <property type="protein sequence ID" value="SDB99803.1"/>
    <property type="molecule type" value="Genomic_DNA"/>
</dbReference>
<name>A0A1G6I093_NIADE</name>
<dbReference type="AlphaFoldDB" id="A0A1G6I093"/>
<evidence type="ECO:0008006" key="4">
    <source>
        <dbReference type="Google" id="ProtNLM"/>
    </source>
</evidence>
<dbReference type="STRING" id="1285928.SAMN04487894_10143"/>
<protein>
    <recommendedName>
        <fullName evidence="4">DUF4412 domain-containing protein</fullName>
    </recommendedName>
</protein>
<dbReference type="OrthoDB" id="638692at2"/>
<gene>
    <name evidence="2" type="ORF">SAMN04487894_10143</name>
</gene>